<feature type="region of interest" description="Disordered" evidence="1">
    <location>
        <begin position="130"/>
        <end position="172"/>
    </location>
</feature>
<accession>A0A8H6FBV6</accession>
<dbReference type="EMBL" id="JACCJB010000012">
    <property type="protein sequence ID" value="KAF6222153.1"/>
    <property type="molecule type" value="Genomic_DNA"/>
</dbReference>
<dbReference type="RefSeq" id="XP_037151588.1">
    <property type="nucleotide sequence ID" value="XM_037292169.1"/>
</dbReference>
<feature type="region of interest" description="Disordered" evidence="1">
    <location>
        <begin position="21"/>
        <end position="62"/>
    </location>
</feature>
<proteinExistence type="predicted"/>
<evidence type="ECO:0000256" key="1">
    <source>
        <dbReference type="SAM" id="MobiDB-lite"/>
    </source>
</evidence>
<dbReference type="AlphaFoldDB" id="A0A8H6FBV6"/>
<dbReference type="GeneID" id="59329655"/>
<evidence type="ECO:0000259" key="2">
    <source>
        <dbReference type="Pfam" id="PF15377"/>
    </source>
</evidence>
<reference evidence="3 4" key="1">
    <citation type="journal article" date="2020" name="Genomics">
        <title>Complete, high-quality genomes from long-read metagenomic sequencing of two wolf lichen thalli reveals enigmatic genome architecture.</title>
        <authorList>
            <person name="McKenzie S.K."/>
            <person name="Walston R.F."/>
            <person name="Allen J.L."/>
        </authorList>
    </citation>
    <scope>NUCLEOTIDE SEQUENCE [LARGE SCALE GENOMIC DNA]</scope>
    <source>
        <strain evidence="3">WasteWater1</strain>
    </source>
</reference>
<feature type="domain" description="DUF4604" evidence="2">
    <location>
        <begin position="6"/>
        <end position="168"/>
    </location>
</feature>
<organism evidence="3 4">
    <name type="scientific">Letharia lupina</name>
    <dbReference type="NCBI Taxonomy" id="560253"/>
    <lineage>
        <taxon>Eukaryota</taxon>
        <taxon>Fungi</taxon>
        <taxon>Dikarya</taxon>
        <taxon>Ascomycota</taxon>
        <taxon>Pezizomycotina</taxon>
        <taxon>Lecanoromycetes</taxon>
        <taxon>OSLEUM clade</taxon>
        <taxon>Lecanoromycetidae</taxon>
        <taxon>Lecanorales</taxon>
        <taxon>Lecanorineae</taxon>
        <taxon>Parmeliaceae</taxon>
        <taxon>Letharia</taxon>
    </lineage>
</organism>
<evidence type="ECO:0000313" key="4">
    <source>
        <dbReference type="Proteomes" id="UP000593566"/>
    </source>
</evidence>
<dbReference type="Pfam" id="PF15377">
    <property type="entry name" value="DUF4604"/>
    <property type="match status" value="1"/>
</dbReference>
<protein>
    <recommendedName>
        <fullName evidence="2">DUF4604 domain-containing protein</fullName>
    </recommendedName>
</protein>
<feature type="compositionally biased region" description="Basic residues" evidence="1">
    <location>
        <begin position="151"/>
        <end position="162"/>
    </location>
</feature>
<gene>
    <name evidence="3" type="ORF">HO133_001239</name>
</gene>
<name>A0A8H6FBV6_9LECA</name>
<evidence type="ECO:0000313" key="3">
    <source>
        <dbReference type="EMBL" id="KAF6222153.1"/>
    </source>
</evidence>
<feature type="compositionally biased region" description="Basic and acidic residues" evidence="1">
    <location>
        <begin position="21"/>
        <end position="37"/>
    </location>
</feature>
<dbReference type="Proteomes" id="UP000593566">
    <property type="component" value="Unassembled WGS sequence"/>
</dbReference>
<keyword evidence="4" id="KW-1185">Reference proteome</keyword>
<dbReference type="InterPro" id="IPR027911">
    <property type="entry name" value="DUF4604"/>
</dbReference>
<comment type="caution">
    <text evidence="3">The sequence shown here is derived from an EMBL/GenBank/DDBJ whole genome shotgun (WGS) entry which is preliminary data.</text>
</comment>
<sequence length="172" mass="18619">MSFNAKNLSYASNEPAFLRKLRGDYGDRDSSRHERPVARPRKQVQEGEDDDQPTYVVEDSQDTLSKAEYEALVAADTANKDENNVPLSAKAGHVIEEAEPRKGEVAGEAAPVKQAVAGIGGSTKRRLAKVVGDEGEDKAASEDCVPGKNSKTSRVKKGKKMKLSFDDEGTEP</sequence>